<evidence type="ECO:0000313" key="4">
    <source>
        <dbReference type="Proteomes" id="UP000243542"/>
    </source>
</evidence>
<dbReference type="Pfam" id="PF02350">
    <property type="entry name" value="Epimerase_2"/>
    <property type="match status" value="1"/>
</dbReference>
<gene>
    <name evidence="3" type="ORF">ATK36_4389</name>
</gene>
<proteinExistence type="inferred from homology"/>
<dbReference type="NCBIfam" id="TIGR00236">
    <property type="entry name" value="wecB"/>
    <property type="match status" value="1"/>
</dbReference>
<protein>
    <submittedName>
        <fullName evidence="3">UDP-N-acetylglucosamine 2-epimerase (Non-hydrolysing)</fullName>
    </submittedName>
</protein>
<dbReference type="InterPro" id="IPR003331">
    <property type="entry name" value="UDP_GlcNAc_Epimerase_2_dom"/>
</dbReference>
<dbReference type="GO" id="GO:0016853">
    <property type="term" value="F:isomerase activity"/>
    <property type="evidence" value="ECO:0007669"/>
    <property type="project" value="UniProtKB-KW"/>
</dbReference>
<comment type="similarity">
    <text evidence="1">Belongs to the UDP-N-acetylglucosamine 2-epimerase family.</text>
</comment>
<organism evidence="3 4">
    <name type="scientific">Amycolatopsis sulphurea</name>
    <dbReference type="NCBI Taxonomy" id="76022"/>
    <lineage>
        <taxon>Bacteria</taxon>
        <taxon>Bacillati</taxon>
        <taxon>Actinomycetota</taxon>
        <taxon>Actinomycetes</taxon>
        <taxon>Pseudonocardiales</taxon>
        <taxon>Pseudonocardiaceae</taxon>
        <taxon>Amycolatopsis</taxon>
    </lineage>
</organism>
<dbReference type="InterPro" id="IPR029767">
    <property type="entry name" value="WecB-like"/>
</dbReference>
<reference evidence="3 4" key="1">
    <citation type="submission" date="2017-10" db="EMBL/GenBank/DDBJ databases">
        <title>Sequencing the genomes of 1000 actinobacteria strains.</title>
        <authorList>
            <person name="Klenk H.-P."/>
        </authorList>
    </citation>
    <scope>NUCLEOTIDE SEQUENCE [LARGE SCALE GENOMIC DNA]</scope>
    <source>
        <strain evidence="3 4">DSM 46092</strain>
    </source>
</reference>
<dbReference type="PANTHER" id="PTHR43174:SF1">
    <property type="entry name" value="UDP-N-ACETYLGLUCOSAMINE 2-EPIMERASE"/>
    <property type="match status" value="1"/>
</dbReference>
<comment type="caution">
    <text evidence="3">The sequence shown here is derived from an EMBL/GenBank/DDBJ whole genome shotgun (WGS) entry which is preliminary data.</text>
</comment>
<dbReference type="PANTHER" id="PTHR43174">
    <property type="entry name" value="UDP-N-ACETYLGLUCOSAMINE 2-EPIMERASE"/>
    <property type="match status" value="1"/>
</dbReference>
<dbReference type="RefSeq" id="WP_098513185.1">
    <property type="nucleotide sequence ID" value="NZ_JBIAKZ010000049.1"/>
</dbReference>
<dbReference type="Proteomes" id="UP000243542">
    <property type="component" value="Unassembled WGS sequence"/>
</dbReference>
<accession>A0A2A9FDK3</accession>
<keyword evidence="1" id="KW-0413">Isomerase</keyword>
<keyword evidence="4" id="KW-1185">Reference proteome</keyword>
<dbReference type="CDD" id="cd03786">
    <property type="entry name" value="GTB_UDP-GlcNAc_2-Epimerase"/>
    <property type="match status" value="1"/>
</dbReference>
<evidence type="ECO:0000313" key="3">
    <source>
        <dbReference type="EMBL" id="PFG49248.1"/>
    </source>
</evidence>
<name>A0A2A9FDK3_9PSEU</name>
<dbReference type="EMBL" id="PDJK01000002">
    <property type="protein sequence ID" value="PFG49248.1"/>
    <property type="molecule type" value="Genomic_DNA"/>
</dbReference>
<feature type="domain" description="UDP-N-acetylglucosamine 2-epimerase" evidence="2">
    <location>
        <begin position="24"/>
        <end position="358"/>
    </location>
</feature>
<evidence type="ECO:0000259" key="2">
    <source>
        <dbReference type="Pfam" id="PF02350"/>
    </source>
</evidence>
<evidence type="ECO:0000256" key="1">
    <source>
        <dbReference type="RuleBase" id="RU003513"/>
    </source>
</evidence>
<dbReference type="Gene3D" id="3.40.50.2000">
    <property type="entry name" value="Glycogen Phosphorylase B"/>
    <property type="match status" value="2"/>
</dbReference>
<dbReference type="SUPFAM" id="SSF53756">
    <property type="entry name" value="UDP-Glycosyltransferase/glycogen phosphorylase"/>
    <property type="match status" value="1"/>
</dbReference>
<sequence>MAPTVLHVVSARPNFVKVAPIHRAITRRGRLRQLIVHTGQHYDADMSDVFFRELGLPAPDVRLRVGAGSHAEQTGQVVLGLAETLRTHRPSLVSVVGDTNGALSAALSAAKSGIPVAHVEAGLRSYDRAMPEELNRVLIDHLADVLLIPSEDALGNLRREGIGEDRVHHVGNVMIDTLLRFVARAKQLPVPAGLVPGEYALCTLHRPSNVDNEEQLLALLGAIIDLSARIPVVFPSHPRTRAMLDRPRLKAVWERAPRLLLVPPAGYLEFLALTMRARLVLTDSGGLQEETTALGVPCLTLRENTERPITVEQGTNTLVGTDPAAIRAVAFAVLDGGGKPGRVPERWDGRTADRIAEVYERVLAVPESGVVRL</sequence>
<dbReference type="AlphaFoldDB" id="A0A2A9FDK3"/>